<keyword evidence="3 5" id="KW-1133">Transmembrane helix</keyword>
<dbReference type="PANTHER" id="PTHR11360">
    <property type="entry name" value="MONOCARBOXYLATE TRANSPORTER"/>
    <property type="match status" value="1"/>
</dbReference>
<feature type="transmembrane region" description="Helical" evidence="5">
    <location>
        <begin position="376"/>
        <end position="397"/>
    </location>
</feature>
<dbReference type="Proteomes" id="UP001501407">
    <property type="component" value="Unassembled WGS sequence"/>
</dbReference>
<dbReference type="InterPro" id="IPR036259">
    <property type="entry name" value="MFS_trans_sf"/>
</dbReference>
<feature type="transmembrane region" description="Helical" evidence="5">
    <location>
        <begin position="60"/>
        <end position="79"/>
    </location>
</feature>
<evidence type="ECO:0000256" key="5">
    <source>
        <dbReference type="SAM" id="Phobius"/>
    </source>
</evidence>
<feature type="transmembrane region" description="Helical" evidence="5">
    <location>
        <begin position="224"/>
        <end position="246"/>
    </location>
</feature>
<feature type="transmembrane region" description="Helical" evidence="5">
    <location>
        <begin position="20"/>
        <end position="40"/>
    </location>
</feature>
<accession>A0ABP9M704</accession>
<keyword evidence="2 5" id="KW-0812">Transmembrane</keyword>
<feature type="transmembrane region" description="Helical" evidence="5">
    <location>
        <begin position="258"/>
        <end position="278"/>
    </location>
</feature>
<dbReference type="InterPro" id="IPR020846">
    <property type="entry name" value="MFS_dom"/>
</dbReference>
<name>A0ABP9M704_9MICO</name>
<feature type="transmembrane region" description="Helical" evidence="5">
    <location>
        <begin position="86"/>
        <end position="105"/>
    </location>
</feature>
<proteinExistence type="predicted"/>
<dbReference type="Gene3D" id="1.20.1250.20">
    <property type="entry name" value="MFS general substrate transporter like domains"/>
    <property type="match status" value="2"/>
</dbReference>
<dbReference type="Pfam" id="PF07690">
    <property type="entry name" value="MFS_1"/>
    <property type="match status" value="1"/>
</dbReference>
<organism evidence="7 8">
    <name type="scientific">Microbacterium yannicii</name>
    <dbReference type="NCBI Taxonomy" id="671622"/>
    <lineage>
        <taxon>Bacteria</taxon>
        <taxon>Bacillati</taxon>
        <taxon>Actinomycetota</taxon>
        <taxon>Actinomycetes</taxon>
        <taxon>Micrococcales</taxon>
        <taxon>Microbacteriaceae</taxon>
        <taxon>Microbacterium</taxon>
    </lineage>
</organism>
<feature type="transmembrane region" description="Helical" evidence="5">
    <location>
        <begin position="144"/>
        <end position="169"/>
    </location>
</feature>
<dbReference type="InterPro" id="IPR011701">
    <property type="entry name" value="MFS"/>
</dbReference>
<comment type="caution">
    <text evidence="7">The sequence shown here is derived from an EMBL/GenBank/DDBJ whole genome shotgun (WGS) entry which is preliminary data.</text>
</comment>
<dbReference type="RefSeq" id="WP_194414779.1">
    <property type="nucleotide sequence ID" value="NZ_BAABKZ010000002.1"/>
</dbReference>
<dbReference type="PROSITE" id="PS50850">
    <property type="entry name" value="MFS"/>
    <property type="match status" value="1"/>
</dbReference>
<evidence type="ECO:0000256" key="3">
    <source>
        <dbReference type="ARBA" id="ARBA00022989"/>
    </source>
</evidence>
<feature type="transmembrane region" description="Helical" evidence="5">
    <location>
        <begin position="111"/>
        <end position="132"/>
    </location>
</feature>
<keyword evidence="4 5" id="KW-0472">Membrane</keyword>
<evidence type="ECO:0000256" key="1">
    <source>
        <dbReference type="ARBA" id="ARBA00004651"/>
    </source>
</evidence>
<protein>
    <submittedName>
        <fullName evidence="7">MFS transporter</fullName>
    </submittedName>
</protein>
<reference evidence="8" key="1">
    <citation type="journal article" date="2019" name="Int. J. Syst. Evol. Microbiol.">
        <title>The Global Catalogue of Microorganisms (GCM) 10K type strain sequencing project: providing services to taxonomists for standard genome sequencing and annotation.</title>
        <authorList>
            <consortium name="The Broad Institute Genomics Platform"/>
            <consortium name="The Broad Institute Genome Sequencing Center for Infectious Disease"/>
            <person name="Wu L."/>
            <person name="Ma J."/>
        </authorList>
    </citation>
    <scope>NUCLEOTIDE SEQUENCE [LARGE SCALE GENOMIC DNA]</scope>
    <source>
        <strain evidence="8">JCM 18959</strain>
    </source>
</reference>
<dbReference type="InterPro" id="IPR050327">
    <property type="entry name" value="Proton-linked_MCT"/>
</dbReference>
<feature type="transmembrane region" description="Helical" evidence="5">
    <location>
        <begin position="175"/>
        <end position="195"/>
    </location>
</feature>
<keyword evidence="8" id="KW-1185">Reference proteome</keyword>
<evidence type="ECO:0000313" key="7">
    <source>
        <dbReference type="EMBL" id="GAA5092207.1"/>
    </source>
</evidence>
<feature type="transmembrane region" description="Helical" evidence="5">
    <location>
        <begin position="315"/>
        <end position="335"/>
    </location>
</feature>
<feature type="transmembrane region" description="Helical" evidence="5">
    <location>
        <begin position="347"/>
        <end position="370"/>
    </location>
</feature>
<feature type="domain" description="Major facilitator superfamily (MFS) profile" evidence="6">
    <location>
        <begin position="20"/>
        <end position="402"/>
    </location>
</feature>
<sequence>MSVTAAGPLAKQEFRTWLPALIFSTVGVAFGYTALAYFVGPLVIPLGEEFGWNRGDVTQTTLWSAVALAVMLPFTGSFADRRGTRLVFIIAIPIFAAVTFSLAFFDGPLWLFLSTYAVLGVVGTGTSAVMYAKVVATAFDKARGLALGIVSAGLGSVAIFFPVLMGWAIQTWGWRSTYVIMTICALIPLVLVFFVKLPDDRKVRAASAAPLPGISPREALRGRAFWTLLVIFLLVGFALVSMVPHFVPLLIDTGVDPLQAAALSSLVGIGTVIARPVIGWFLDRYDAIKVGAPLFLLAAVGLLLLQFGGAGFAPVTALLVGIGFGAEVDLASYLSSRYLGPRAYGRLYGIIYGAFSIGAGLGPVVAGYIFAAQGSYATALILSASLIVVGVILLLTLPRTPRVDPGVEAPLVEADDPIAAK</sequence>
<evidence type="ECO:0000256" key="4">
    <source>
        <dbReference type="ARBA" id="ARBA00023136"/>
    </source>
</evidence>
<evidence type="ECO:0000313" key="8">
    <source>
        <dbReference type="Proteomes" id="UP001501407"/>
    </source>
</evidence>
<dbReference type="EMBL" id="BAABKZ010000002">
    <property type="protein sequence ID" value="GAA5092207.1"/>
    <property type="molecule type" value="Genomic_DNA"/>
</dbReference>
<gene>
    <name evidence="7" type="ORF">GCM10025760_20530</name>
</gene>
<dbReference type="SUPFAM" id="SSF103473">
    <property type="entry name" value="MFS general substrate transporter"/>
    <property type="match status" value="1"/>
</dbReference>
<comment type="subcellular location">
    <subcellularLocation>
        <location evidence="1">Cell membrane</location>
        <topology evidence="1">Multi-pass membrane protein</topology>
    </subcellularLocation>
</comment>
<evidence type="ECO:0000256" key="2">
    <source>
        <dbReference type="ARBA" id="ARBA00022692"/>
    </source>
</evidence>
<feature type="transmembrane region" description="Helical" evidence="5">
    <location>
        <begin position="290"/>
        <end position="309"/>
    </location>
</feature>
<evidence type="ECO:0000259" key="6">
    <source>
        <dbReference type="PROSITE" id="PS50850"/>
    </source>
</evidence>